<keyword evidence="3" id="KW-1185">Reference proteome</keyword>
<dbReference type="EMBL" id="SRLO01001953">
    <property type="protein sequence ID" value="TNN34486.1"/>
    <property type="molecule type" value="Genomic_DNA"/>
</dbReference>
<dbReference type="Proteomes" id="UP000314294">
    <property type="component" value="Unassembled WGS sequence"/>
</dbReference>
<name>A0A4Z2EZS5_9TELE</name>
<evidence type="ECO:0000256" key="1">
    <source>
        <dbReference type="SAM" id="MobiDB-lite"/>
    </source>
</evidence>
<proteinExistence type="predicted"/>
<gene>
    <name evidence="2" type="ORF">EYF80_055353</name>
</gene>
<evidence type="ECO:0000313" key="2">
    <source>
        <dbReference type="EMBL" id="TNN34486.1"/>
    </source>
</evidence>
<protein>
    <submittedName>
        <fullName evidence="2">Uncharacterized protein</fullName>
    </submittedName>
</protein>
<sequence>MTYGGAVEGPEKVGSLNPWKTRERGPIDEEHDVLSSTRGLEQQRQAHVVSHMVMKSPPKRNETRGLALISTRPSFPLVQVHRSPTQQK</sequence>
<reference evidence="2 3" key="1">
    <citation type="submission" date="2019-03" db="EMBL/GenBank/DDBJ databases">
        <title>First draft genome of Liparis tanakae, snailfish: a comprehensive survey of snailfish specific genes.</title>
        <authorList>
            <person name="Kim W."/>
            <person name="Song I."/>
            <person name="Jeong J.-H."/>
            <person name="Kim D."/>
            <person name="Kim S."/>
            <person name="Ryu S."/>
            <person name="Song J.Y."/>
            <person name="Lee S.K."/>
        </authorList>
    </citation>
    <scope>NUCLEOTIDE SEQUENCE [LARGE SCALE GENOMIC DNA]</scope>
    <source>
        <tissue evidence="2">Muscle</tissue>
    </source>
</reference>
<dbReference type="AlphaFoldDB" id="A0A4Z2EZS5"/>
<accession>A0A4Z2EZS5</accession>
<evidence type="ECO:0000313" key="3">
    <source>
        <dbReference type="Proteomes" id="UP000314294"/>
    </source>
</evidence>
<organism evidence="2 3">
    <name type="scientific">Liparis tanakae</name>
    <name type="common">Tanaka's snailfish</name>
    <dbReference type="NCBI Taxonomy" id="230148"/>
    <lineage>
        <taxon>Eukaryota</taxon>
        <taxon>Metazoa</taxon>
        <taxon>Chordata</taxon>
        <taxon>Craniata</taxon>
        <taxon>Vertebrata</taxon>
        <taxon>Euteleostomi</taxon>
        <taxon>Actinopterygii</taxon>
        <taxon>Neopterygii</taxon>
        <taxon>Teleostei</taxon>
        <taxon>Neoteleostei</taxon>
        <taxon>Acanthomorphata</taxon>
        <taxon>Eupercaria</taxon>
        <taxon>Perciformes</taxon>
        <taxon>Cottioidei</taxon>
        <taxon>Cottales</taxon>
        <taxon>Liparidae</taxon>
        <taxon>Liparis</taxon>
    </lineage>
</organism>
<comment type="caution">
    <text evidence="2">The sequence shown here is derived from an EMBL/GenBank/DDBJ whole genome shotgun (WGS) entry which is preliminary data.</text>
</comment>
<feature type="region of interest" description="Disordered" evidence="1">
    <location>
        <begin position="1"/>
        <end position="41"/>
    </location>
</feature>